<gene>
    <name evidence="1" type="ORF">CI15_18685</name>
</gene>
<dbReference type="Proteomes" id="UP000075613">
    <property type="component" value="Unassembled WGS sequence"/>
</dbReference>
<comment type="caution">
    <text evidence="1">The sequence shown here is derived from an EMBL/GenBank/DDBJ whole genome shotgun (WGS) entry which is preliminary data.</text>
</comment>
<organism evidence="1 2">
    <name type="scientific">Paraburkholderia monticola</name>
    <dbReference type="NCBI Taxonomy" id="1399968"/>
    <lineage>
        <taxon>Bacteria</taxon>
        <taxon>Pseudomonadati</taxon>
        <taxon>Pseudomonadota</taxon>
        <taxon>Betaproteobacteria</taxon>
        <taxon>Burkholderiales</taxon>
        <taxon>Burkholderiaceae</taxon>
        <taxon>Paraburkholderia</taxon>
    </lineage>
</organism>
<dbReference type="EMBL" id="LRBG01000022">
    <property type="protein sequence ID" value="KXU86467.1"/>
    <property type="molecule type" value="Genomic_DNA"/>
</dbReference>
<protein>
    <submittedName>
        <fullName evidence="1">Uncharacterized protein</fullName>
    </submittedName>
</protein>
<keyword evidence="2" id="KW-1185">Reference proteome</keyword>
<evidence type="ECO:0000313" key="1">
    <source>
        <dbReference type="EMBL" id="KXU86467.1"/>
    </source>
</evidence>
<reference evidence="1 2" key="1">
    <citation type="journal article" date="2015" name="Int. J. Syst. Evol. Microbiol.">
        <title>Burkholderia monticola sp. nov., isolated from mountain soil.</title>
        <authorList>
            <person name="Baek I."/>
            <person name="Seo B."/>
            <person name="Lee I."/>
            <person name="Yi H."/>
            <person name="Chun J."/>
        </authorList>
    </citation>
    <scope>NUCLEOTIDE SEQUENCE [LARGE SCALE GENOMIC DNA]</scope>
    <source>
        <strain evidence="1 2">JC2948</strain>
    </source>
</reference>
<accession>A0A149PN24</accession>
<sequence>MQSFLNFPSVGFAKPLLTLGVGNNPNSIPEVISAKGGRWYIAPLNIEPQRGKISGLYFVARDDATRRFRYHDSDVLFFGLKPLLSMAQADFDTAQNRIINGWHRCAF</sequence>
<evidence type="ECO:0000313" key="2">
    <source>
        <dbReference type="Proteomes" id="UP000075613"/>
    </source>
</evidence>
<dbReference type="AlphaFoldDB" id="A0A149PN24"/>
<proteinExistence type="predicted"/>
<name>A0A149PN24_9BURK</name>